<dbReference type="EMBL" id="SGIU01000002">
    <property type="protein sequence ID" value="TAI48088.1"/>
    <property type="molecule type" value="Genomic_DNA"/>
</dbReference>
<dbReference type="InterPro" id="IPR032710">
    <property type="entry name" value="NTF2-like_dom_sf"/>
</dbReference>
<reference evidence="2 3" key="1">
    <citation type="submission" date="2019-02" db="EMBL/GenBank/DDBJ databases">
        <title>Draft genome sequence of Muricauda sp. 176CP4-71.</title>
        <authorList>
            <person name="Park J.-S."/>
        </authorList>
    </citation>
    <scope>NUCLEOTIDE SEQUENCE [LARGE SCALE GENOMIC DNA]</scope>
    <source>
        <strain evidence="2 3">176CP4-71</strain>
    </source>
</reference>
<evidence type="ECO:0000259" key="1">
    <source>
        <dbReference type="Pfam" id="PF14534"/>
    </source>
</evidence>
<dbReference type="AlphaFoldDB" id="A0A4Q8QFV7"/>
<dbReference type="Proteomes" id="UP000291981">
    <property type="component" value="Unassembled WGS sequence"/>
</dbReference>
<sequence length="197" mass="23059">MRTSMKSIAMYGILILRPMISLKVHSKYSEKRLFLALISVFVGMTLLSCDTNKQTDFDQLEEEILQLHEQQRDFHFQKDSIAFARQLSPDFISVNRGEISKPTEEQTLKRYHNYFSNVEFIKWDDVSKPVIRFSDDGSLAYTIVDKIVEVAYRNEEGETIKGQTHFAWTAIYRKTEDGWKIECVSSTNKPDREELEE</sequence>
<feature type="domain" description="DUF4440" evidence="1">
    <location>
        <begin position="64"/>
        <end position="181"/>
    </location>
</feature>
<gene>
    <name evidence="2" type="ORF">EW142_15690</name>
</gene>
<comment type="caution">
    <text evidence="2">The sequence shown here is derived from an EMBL/GenBank/DDBJ whole genome shotgun (WGS) entry which is preliminary data.</text>
</comment>
<dbReference type="OrthoDB" id="1446010at2"/>
<dbReference type="InterPro" id="IPR027843">
    <property type="entry name" value="DUF4440"/>
</dbReference>
<evidence type="ECO:0000313" key="2">
    <source>
        <dbReference type="EMBL" id="TAI48088.1"/>
    </source>
</evidence>
<dbReference type="Pfam" id="PF14534">
    <property type="entry name" value="DUF4440"/>
    <property type="match status" value="1"/>
</dbReference>
<accession>A0A4Q8QFV7</accession>
<name>A0A4Q8QFV7_9FLAO</name>
<evidence type="ECO:0000313" key="3">
    <source>
        <dbReference type="Proteomes" id="UP000291981"/>
    </source>
</evidence>
<proteinExistence type="predicted"/>
<dbReference type="SUPFAM" id="SSF54427">
    <property type="entry name" value="NTF2-like"/>
    <property type="match status" value="1"/>
</dbReference>
<protein>
    <submittedName>
        <fullName evidence="2">Nuclear transport factor 2 family protein</fullName>
    </submittedName>
</protein>
<organism evidence="2 3">
    <name type="scientific">Flagellimonas allohymeniacidonis</name>
    <dbReference type="NCBI Taxonomy" id="2517819"/>
    <lineage>
        <taxon>Bacteria</taxon>
        <taxon>Pseudomonadati</taxon>
        <taxon>Bacteroidota</taxon>
        <taxon>Flavobacteriia</taxon>
        <taxon>Flavobacteriales</taxon>
        <taxon>Flavobacteriaceae</taxon>
        <taxon>Flagellimonas</taxon>
    </lineage>
</organism>
<keyword evidence="3" id="KW-1185">Reference proteome</keyword>
<dbReference type="Gene3D" id="3.10.450.50">
    <property type="match status" value="1"/>
</dbReference>